<name>A0ABP6S4N3_9ACTN</name>
<feature type="compositionally biased region" description="Polar residues" evidence="1">
    <location>
        <begin position="512"/>
        <end position="524"/>
    </location>
</feature>
<feature type="region of interest" description="Disordered" evidence="1">
    <location>
        <begin position="685"/>
        <end position="705"/>
    </location>
</feature>
<reference evidence="3" key="1">
    <citation type="journal article" date="2019" name="Int. J. Syst. Evol. Microbiol.">
        <title>The Global Catalogue of Microorganisms (GCM) 10K type strain sequencing project: providing services to taxonomists for standard genome sequencing and annotation.</title>
        <authorList>
            <consortium name="The Broad Institute Genomics Platform"/>
            <consortium name="The Broad Institute Genome Sequencing Center for Infectious Disease"/>
            <person name="Wu L."/>
            <person name="Ma J."/>
        </authorList>
    </citation>
    <scope>NUCLEOTIDE SEQUENCE [LARGE SCALE GENOMIC DNA]</scope>
    <source>
        <strain evidence="3">JCM 9651</strain>
    </source>
</reference>
<feature type="compositionally biased region" description="Basic and acidic residues" evidence="1">
    <location>
        <begin position="686"/>
        <end position="695"/>
    </location>
</feature>
<evidence type="ECO:0000313" key="2">
    <source>
        <dbReference type="EMBL" id="GAA3368080.1"/>
    </source>
</evidence>
<organism evidence="2 3">
    <name type="scientific">Streptomyces sannanensis</name>
    <dbReference type="NCBI Taxonomy" id="285536"/>
    <lineage>
        <taxon>Bacteria</taxon>
        <taxon>Bacillati</taxon>
        <taxon>Actinomycetota</taxon>
        <taxon>Actinomycetes</taxon>
        <taxon>Kitasatosporales</taxon>
        <taxon>Streptomycetaceae</taxon>
        <taxon>Streptomyces</taxon>
    </lineage>
</organism>
<dbReference type="EMBL" id="BAAAYL010000001">
    <property type="protein sequence ID" value="GAA3368080.1"/>
    <property type="molecule type" value="Genomic_DNA"/>
</dbReference>
<keyword evidence="3" id="KW-1185">Reference proteome</keyword>
<sequence length="786" mass="84892">MAGKQGKKREVRTIAAPFTVAAPAGARIRDRLRITPGEAEVLRLTGEHLGRHQRADLATRVRIGTVRKKDTRRAERKKTLTAVSSSRWAGAMTRASEDQYQLSLRCLYDERASLRRAVRTITRRLAVPCGKRVGTTRGYPTQAERFQKQRRLQGLKARLTAVEARIASGRPAIVVGGRRLLKARHSLAAAQLTEQEWRRRWEAGRLFLTADGESGAPYGNYTITVDPETGEVALVLPEPLRHLANAPRGRYRLSCAVTFHHVREEWLDRVTAHRAVRYDIVHDPARDRWYLDASWSADKAALPAPEEIRAFGEKLLGVDLNADHLAAYILDPHGNPVGEPVTVPIDLTGSTSQRDGRLRNAISELIRIAREHECAGIAIEDLGFYAARQVGRETMGRGGRGKRFRRTVAGIPTAKFRERLRGMAFHAGLVVIAVDPAYTSIWGERYWKTPLQRQTQTTVTRHHGASVAIGRRALGHRIRRRPGVTAHDQRIVARRATGQTAFIPRARGTASPPRTASTPNTGGNTRPRPGGHRLALFPDPEDRSRGHRTPCPVSVDSANTGQHRQERSAATAVVVEHVPVVALVGVDVAGAGPVLGRAVAAQADVSEVALDVVGDAGALSVVEFVTVPVRVGAAGVPGLGAAGDVQRAAGSTLEGLGALGGGEVELFEGRAGRIVAVGAVTGGRPGDTDLTEHRGGGGVGNLGDGEGLDTVLGGERVARAAQKCQPGGDSECEGREGRADLHAGTSCDRAVRRVGRRCRWCKEIVPEVYARPPEAGRRFVAAKTES</sequence>
<evidence type="ECO:0008006" key="4">
    <source>
        <dbReference type="Google" id="ProtNLM"/>
    </source>
</evidence>
<accession>A0ABP6S4N3</accession>
<proteinExistence type="predicted"/>
<feature type="region of interest" description="Disordered" evidence="1">
    <location>
        <begin position="505"/>
        <end position="549"/>
    </location>
</feature>
<feature type="compositionally biased region" description="Gly residues" evidence="1">
    <location>
        <begin position="696"/>
        <end position="705"/>
    </location>
</feature>
<evidence type="ECO:0000313" key="3">
    <source>
        <dbReference type="Proteomes" id="UP001499990"/>
    </source>
</evidence>
<gene>
    <name evidence="2" type="ORF">GCM10020367_05000</name>
</gene>
<protein>
    <recommendedName>
        <fullName evidence="4">Transposase</fullName>
    </recommendedName>
</protein>
<dbReference type="Proteomes" id="UP001499990">
    <property type="component" value="Unassembled WGS sequence"/>
</dbReference>
<evidence type="ECO:0000256" key="1">
    <source>
        <dbReference type="SAM" id="MobiDB-lite"/>
    </source>
</evidence>
<comment type="caution">
    <text evidence="2">The sequence shown here is derived from an EMBL/GenBank/DDBJ whole genome shotgun (WGS) entry which is preliminary data.</text>
</comment>